<protein>
    <submittedName>
        <fullName evidence="1">Uncharacterized protein</fullName>
    </submittedName>
</protein>
<accession>A0A3M7R488</accession>
<keyword evidence="2" id="KW-1185">Reference proteome</keyword>
<dbReference type="EMBL" id="REGN01004317">
    <property type="protein sequence ID" value="RNA18055.1"/>
    <property type="molecule type" value="Genomic_DNA"/>
</dbReference>
<gene>
    <name evidence="1" type="ORF">BpHYR1_008014</name>
</gene>
<proteinExistence type="predicted"/>
<evidence type="ECO:0000313" key="2">
    <source>
        <dbReference type="Proteomes" id="UP000276133"/>
    </source>
</evidence>
<dbReference type="AlphaFoldDB" id="A0A3M7R488"/>
<organism evidence="1 2">
    <name type="scientific">Brachionus plicatilis</name>
    <name type="common">Marine rotifer</name>
    <name type="synonym">Brachionus muelleri</name>
    <dbReference type="NCBI Taxonomy" id="10195"/>
    <lineage>
        <taxon>Eukaryota</taxon>
        <taxon>Metazoa</taxon>
        <taxon>Spiralia</taxon>
        <taxon>Gnathifera</taxon>
        <taxon>Rotifera</taxon>
        <taxon>Eurotatoria</taxon>
        <taxon>Monogononta</taxon>
        <taxon>Pseudotrocha</taxon>
        <taxon>Ploima</taxon>
        <taxon>Brachionidae</taxon>
        <taxon>Brachionus</taxon>
    </lineage>
</organism>
<comment type="caution">
    <text evidence="1">The sequence shown here is derived from an EMBL/GenBank/DDBJ whole genome shotgun (WGS) entry which is preliminary data.</text>
</comment>
<dbReference type="Proteomes" id="UP000276133">
    <property type="component" value="Unassembled WGS sequence"/>
</dbReference>
<evidence type="ECO:0000313" key="1">
    <source>
        <dbReference type="EMBL" id="RNA18055.1"/>
    </source>
</evidence>
<sequence length="233" mass="25921">MFQTILSELHIFNSNRDRIELEWTFLCVIRKNDCIYASDEIGGRGMGDEQFIGGGGHGIGIGGGGHGIGIGGGGHGIGIGIALASVVEGIALASVVEDMVEALEEEVVGPFEAALEEEVVVPFEAALEVPLVVELLANPLVKGMGVDKLEYMVGRLWISLCFKLKQTTKFLFEENLIRCLFFVKIFEKEIKTEYIKIVAEYYKNDYRKKKIFQNQLLDMSLNVIKLEIKHFDF</sequence>
<reference evidence="1 2" key="1">
    <citation type="journal article" date="2018" name="Sci. Rep.">
        <title>Genomic signatures of local adaptation to the degree of environmental predictability in rotifers.</title>
        <authorList>
            <person name="Franch-Gras L."/>
            <person name="Hahn C."/>
            <person name="Garcia-Roger E.M."/>
            <person name="Carmona M.J."/>
            <person name="Serra M."/>
            <person name="Gomez A."/>
        </authorList>
    </citation>
    <scope>NUCLEOTIDE SEQUENCE [LARGE SCALE GENOMIC DNA]</scope>
    <source>
        <strain evidence="1">HYR1</strain>
    </source>
</reference>
<name>A0A3M7R488_BRAPC</name>